<dbReference type="PANTHER" id="PTHR47618:SF1">
    <property type="entry name" value="BIFUNCTIONAL OLIGORIBONUCLEASE AND PAP PHOSPHATASE NRNA"/>
    <property type="match status" value="1"/>
</dbReference>
<name>A0A1F4YFX7_9BACT</name>
<evidence type="ECO:0000259" key="1">
    <source>
        <dbReference type="Pfam" id="PF01368"/>
    </source>
</evidence>
<dbReference type="Pfam" id="PF01368">
    <property type="entry name" value="DHH"/>
    <property type="match status" value="1"/>
</dbReference>
<dbReference type="InterPro" id="IPR001667">
    <property type="entry name" value="DDH_dom"/>
</dbReference>
<dbReference type="Gene3D" id="3.90.1640.10">
    <property type="entry name" value="inorganic pyrophosphatase (n-terminal core)"/>
    <property type="match status" value="1"/>
</dbReference>
<proteinExistence type="predicted"/>
<dbReference type="EMBL" id="MEXH01000007">
    <property type="protein sequence ID" value="OGC92784.1"/>
    <property type="molecule type" value="Genomic_DNA"/>
</dbReference>
<dbReference type="InterPro" id="IPR051319">
    <property type="entry name" value="Oligoribo/pAp-PDE_c-di-AMP_PDE"/>
</dbReference>
<dbReference type="AlphaFoldDB" id="A0A1F4YFX7"/>
<dbReference type="PANTHER" id="PTHR47618">
    <property type="entry name" value="BIFUNCTIONAL OLIGORIBONUCLEASE AND PAP PHOSPHATASE NRNA"/>
    <property type="match status" value="1"/>
</dbReference>
<gene>
    <name evidence="2" type="ORF">A2876_03835</name>
</gene>
<evidence type="ECO:0000313" key="2">
    <source>
        <dbReference type="EMBL" id="OGC92784.1"/>
    </source>
</evidence>
<feature type="domain" description="DDH" evidence="1">
    <location>
        <begin position="22"/>
        <end position="168"/>
    </location>
</feature>
<sequence>MSDQVAKLAPVIWSEIQKAKHILLHCHPNPDLDSVGSVLALKHILKKIGTSAQVISGDDPIPANTRFLPGVDQIMKSGFTEIDPKDYDLFIICDSSDPKQITQKTDLKLPLQIRSIVIDHHNTNVGYGDINLVIPDQSSTCEIIYNLVCRKDKQLVDLDAAQCLYAGIWSDTGGFSFAKSGDTFRTIADLIDKGVDNQLAINELSSSSTKYLKFVGYGLYESAEHFGGQVLISKLSLKKQQEIGLSPEKYFLFTKR</sequence>
<dbReference type="InterPro" id="IPR038763">
    <property type="entry name" value="DHH_sf"/>
</dbReference>
<protein>
    <recommendedName>
        <fullName evidence="1">DDH domain-containing protein</fullName>
    </recommendedName>
</protein>
<accession>A0A1F4YFX7</accession>
<organism evidence="2 3">
    <name type="scientific">Candidatus Amesbacteria bacterium RIFCSPHIGHO2_01_FULL_48_32b</name>
    <dbReference type="NCBI Taxonomy" id="1797253"/>
    <lineage>
        <taxon>Bacteria</taxon>
        <taxon>Candidatus Amesiibacteriota</taxon>
    </lineage>
</organism>
<evidence type="ECO:0000313" key="3">
    <source>
        <dbReference type="Proteomes" id="UP000178176"/>
    </source>
</evidence>
<dbReference type="SUPFAM" id="SSF64182">
    <property type="entry name" value="DHH phosphoesterases"/>
    <property type="match status" value="1"/>
</dbReference>
<comment type="caution">
    <text evidence="2">The sequence shown here is derived from an EMBL/GenBank/DDBJ whole genome shotgun (WGS) entry which is preliminary data.</text>
</comment>
<reference evidence="2 3" key="1">
    <citation type="journal article" date="2016" name="Nat. Commun.">
        <title>Thousands of microbial genomes shed light on interconnected biogeochemical processes in an aquifer system.</title>
        <authorList>
            <person name="Anantharaman K."/>
            <person name="Brown C.T."/>
            <person name="Hug L.A."/>
            <person name="Sharon I."/>
            <person name="Castelle C.J."/>
            <person name="Probst A.J."/>
            <person name="Thomas B.C."/>
            <person name="Singh A."/>
            <person name="Wilkins M.J."/>
            <person name="Karaoz U."/>
            <person name="Brodie E.L."/>
            <person name="Williams K.H."/>
            <person name="Hubbard S.S."/>
            <person name="Banfield J.F."/>
        </authorList>
    </citation>
    <scope>NUCLEOTIDE SEQUENCE [LARGE SCALE GENOMIC DNA]</scope>
</reference>
<dbReference type="Proteomes" id="UP000178176">
    <property type="component" value="Unassembled WGS sequence"/>
</dbReference>